<name>A2EXI8_TRIV3</name>
<dbReference type="VEuPathDB" id="TrichDB:TVAGG3_0241470"/>
<dbReference type="InterPro" id="IPR036770">
    <property type="entry name" value="Ankyrin_rpt-contain_sf"/>
</dbReference>
<dbReference type="Pfam" id="PF12796">
    <property type="entry name" value="Ank_2"/>
    <property type="match status" value="2"/>
</dbReference>
<dbReference type="InParanoid" id="A2EXI8"/>
<feature type="repeat" description="ANK" evidence="1">
    <location>
        <begin position="542"/>
        <end position="569"/>
    </location>
</feature>
<feature type="repeat" description="ANK" evidence="1">
    <location>
        <begin position="476"/>
        <end position="508"/>
    </location>
</feature>
<dbReference type="PROSITE" id="PS50297">
    <property type="entry name" value="ANK_REP_REGION"/>
    <property type="match status" value="8"/>
</dbReference>
<dbReference type="PRINTS" id="PR01415">
    <property type="entry name" value="ANKYRIN"/>
</dbReference>
<organism evidence="3 4">
    <name type="scientific">Trichomonas vaginalis (strain ATCC PRA-98 / G3)</name>
    <dbReference type="NCBI Taxonomy" id="412133"/>
    <lineage>
        <taxon>Eukaryota</taxon>
        <taxon>Metamonada</taxon>
        <taxon>Parabasalia</taxon>
        <taxon>Trichomonadida</taxon>
        <taxon>Trichomonadidae</taxon>
        <taxon>Trichomonas</taxon>
    </lineage>
</organism>
<dbReference type="EMBL" id="DS113530">
    <property type="protein sequence ID" value="EAY02605.1"/>
    <property type="molecule type" value="Genomic_DNA"/>
</dbReference>
<feature type="repeat" description="ANK" evidence="1">
    <location>
        <begin position="311"/>
        <end position="343"/>
    </location>
</feature>
<feature type="repeat" description="ANK" evidence="1">
    <location>
        <begin position="509"/>
        <end position="541"/>
    </location>
</feature>
<feature type="repeat" description="ANK" evidence="1">
    <location>
        <begin position="443"/>
        <end position="475"/>
    </location>
</feature>
<dbReference type="RefSeq" id="XP_001314828.1">
    <property type="nucleotide sequence ID" value="XM_001314793.1"/>
</dbReference>
<evidence type="ECO:0000313" key="3">
    <source>
        <dbReference type="EMBL" id="EAY02605.1"/>
    </source>
</evidence>
<dbReference type="Proteomes" id="UP000001542">
    <property type="component" value="Unassembled WGS sequence"/>
</dbReference>
<dbReference type="PANTHER" id="PTHR24182:SF13">
    <property type="entry name" value="LD18443P"/>
    <property type="match status" value="1"/>
</dbReference>
<keyword evidence="1" id="KW-0040">ANK repeat</keyword>
<dbReference type="PROSITE" id="PS50088">
    <property type="entry name" value="ANK_REPEAT"/>
    <property type="match status" value="8"/>
</dbReference>
<sequence length="569" mass="65381">MSDQNIHLNKYAELRSAYKYYIDLYNALYQLKTEKEEDLISIYKKIKTELIDSKKYPPQNIISDILHIIPYNNRYTKSYLTLAKLISDEYQVKQVKSAELISIFLFYKEYGIKLNKSAQFEKIDFKNLDIHSENTIYRAIMDNDIEKFIFFTESEGFDKNQTIKSDLYPFSNTGYSLLNLCSYHGAVDCFKLLRTKFNSEINQISLELSFLGRNPEIMSECLKYKKPDERCMKYAIISHNIDFVTFLMNEYHIDIDMSFCKTHKNLESFLVYFDQTNNVNRCFIGSIRFRIPSLCEYFLSHGANVNEKNRHKNTVLHKAAYYNSIEIVKLFLSYGANINEKGSFGKTALHRVTWNNSKETAEFLISHGANINEKDESENTVLHCAAWNDSKEIVELLISHGANINEKNKNGNTALHYAAEKNGEEIVELLISLGAYINEKDDYGQTALHIVARENSKATAEFLISHGINIHEKDNDGKTALHLAALNNSKETAELLISHGININEKDKNGKTALHIAADFNMAKMAELLILHDTNIYTKDKHGKTALEIATEKGNYETCRVLKSHSAQI</sequence>
<dbReference type="Gene3D" id="1.25.40.20">
    <property type="entry name" value="Ankyrin repeat-containing domain"/>
    <property type="match status" value="4"/>
</dbReference>
<keyword evidence="4" id="KW-1185">Reference proteome</keyword>
<dbReference type="InterPro" id="IPR002110">
    <property type="entry name" value="Ankyrin_rpt"/>
</dbReference>
<dbReference type="Pfam" id="PF13637">
    <property type="entry name" value="Ank_4"/>
    <property type="match status" value="1"/>
</dbReference>
<feature type="repeat" description="ANK" evidence="1">
    <location>
        <begin position="377"/>
        <end position="409"/>
    </location>
</feature>
<dbReference type="Pfam" id="PF00023">
    <property type="entry name" value="Ank"/>
    <property type="match status" value="1"/>
</dbReference>
<dbReference type="SUPFAM" id="SSF48403">
    <property type="entry name" value="Ankyrin repeat"/>
    <property type="match status" value="1"/>
</dbReference>
<protein>
    <submittedName>
        <fullName evidence="3">Ankyrin repeat protein, putative</fullName>
    </submittedName>
</protein>
<dbReference type="KEGG" id="tva:4760440"/>
<proteinExistence type="predicted"/>
<accession>A2EXI8</accession>
<evidence type="ECO:0000256" key="1">
    <source>
        <dbReference type="PROSITE-ProRule" id="PRU00023"/>
    </source>
</evidence>
<reference evidence="3" key="2">
    <citation type="journal article" date="2007" name="Science">
        <title>Draft genome sequence of the sexually transmitted pathogen Trichomonas vaginalis.</title>
        <authorList>
            <person name="Carlton J.M."/>
            <person name="Hirt R.P."/>
            <person name="Silva J.C."/>
            <person name="Delcher A.L."/>
            <person name="Schatz M."/>
            <person name="Zhao Q."/>
            <person name="Wortman J.R."/>
            <person name="Bidwell S.L."/>
            <person name="Alsmark U.C.M."/>
            <person name="Besteiro S."/>
            <person name="Sicheritz-Ponten T."/>
            <person name="Noel C.J."/>
            <person name="Dacks J.B."/>
            <person name="Foster P.G."/>
            <person name="Simillion C."/>
            <person name="Van de Peer Y."/>
            <person name="Miranda-Saavedra D."/>
            <person name="Barton G.J."/>
            <person name="Westrop G.D."/>
            <person name="Mueller S."/>
            <person name="Dessi D."/>
            <person name="Fiori P.L."/>
            <person name="Ren Q."/>
            <person name="Paulsen I."/>
            <person name="Zhang H."/>
            <person name="Bastida-Corcuera F.D."/>
            <person name="Simoes-Barbosa A."/>
            <person name="Brown M.T."/>
            <person name="Hayes R.D."/>
            <person name="Mukherjee M."/>
            <person name="Okumura C.Y."/>
            <person name="Schneider R."/>
            <person name="Smith A.J."/>
            <person name="Vanacova S."/>
            <person name="Villalvazo M."/>
            <person name="Haas B.J."/>
            <person name="Pertea M."/>
            <person name="Feldblyum T.V."/>
            <person name="Utterback T.R."/>
            <person name="Shu C.L."/>
            <person name="Osoegawa K."/>
            <person name="de Jong P.J."/>
            <person name="Hrdy I."/>
            <person name="Horvathova L."/>
            <person name="Zubacova Z."/>
            <person name="Dolezal P."/>
            <person name="Malik S.B."/>
            <person name="Logsdon J.M. Jr."/>
            <person name="Henze K."/>
            <person name="Gupta A."/>
            <person name="Wang C.C."/>
            <person name="Dunne R.L."/>
            <person name="Upcroft J.A."/>
            <person name="Upcroft P."/>
            <person name="White O."/>
            <person name="Salzberg S.L."/>
            <person name="Tang P."/>
            <person name="Chiu C.-H."/>
            <person name="Lee Y.-S."/>
            <person name="Embley T.M."/>
            <person name="Coombs G.H."/>
            <person name="Mottram J.C."/>
            <person name="Tachezy J."/>
            <person name="Fraser-Liggett C.M."/>
            <person name="Johnson P.J."/>
        </authorList>
    </citation>
    <scope>NUCLEOTIDE SEQUENCE [LARGE SCALE GENOMIC DNA]</scope>
    <source>
        <strain evidence="3">G3</strain>
    </source>
</reference>
<dbReference type="InterPro" id="IPR020683">
    <property type="entry name" value="DUF3447"/>
</dbReference>
<dbReference type="eggNOG" id="KOG0504">
    <property type="taxonomic scope" value="Eukaryota"/>
</dbReference>
<feature type="repeat" description="ANK" evidence="1">
    <location>
        <begin position="410"/>
        <end position="442"/>
    </location>
</feature>
<gene>
    <name evidence="3" type="ORF">TVAG_260650</name>
</gene>
<feature type="domain" description="DUF3447" evidence="2">
    <location>
        <begin position="197"/>
        <end position="272"/>
    </location>
</feature>
<dbReference type="OrthoDB" id="341259at2759"/>
<dbReference type="SMART" id="SM00248">
    <property type="entry name" value="ANK"/>
    <property type="match status" value="10"/>
</dbReference>
<reference evidence="3" key="1">
    <citation type="submission" date="2006-10" db="EMBL/GenBank/DDBJ databases">
        <authorList>
            <person name="Amadeo P."/>
            <person name="Zhao Q."/>
            <person name="Wortman J."/>
            <person name="Fraser-Liggett C."/>
            <person name="Carlton J."/>
        </authorList>
    </citation>
    <scope>NUCLEOTIDE SEQUENCE</scope>
    <source>
        <strain evidence="3">G3</strain>
    </source>
</reference>
<dbReference type="AlphaFoldDB" id="A2EXI8"/>
<dbReference type="PANTHER" id="PTHR24182">
    <property type="entry name" value="ANKYRIN REPEAT AND SOCS BOX CONTAINING 4"/>
    <property type="match status" value="1"/>
</dbReference>
<dbReference type="SUPFAM" id="SSF140860">
    <property type="entry name" value="Pseudo ankyrin repeat-like"/>
    <property type="match status" value="1"/>
</dbReference>
<feature type="repeat" description="ANK" evidence="1">
    <location>
        <begin position="344"/>
        <end position="376"/>
    </location>
</feature>
<dbReference type="VEuPathDB" id="TrichDB:TVAG_260650"/>
<dbReference type="Pfam" id="PF11929">
    <property type="entry name" value="DUF3447"/>
    <property type="match status" value="1"/>
</dbReference>
<evidence type="ECO:0000259" key="2">
    <source>
        <dbReference type="Pfam" id="PF11929"/>
    </source>
</evidence>
<dbReference type="SMR" id="A2EXI8"/>
<evidence type="ECO:0000313" key="4">
    <source>
        <dbReference type="Proteomes" id="UP000001542"/>
    </source>
</evidence>
<dbReference type="STRING" id="5722.A2EXI8"/>